<dbReference type="STRING" id="1454003.AW10_01770"/>
<dbReference type="AlphaFoldDB" id="A0A011PUA9"/>
<gene>
    <name evidence="1" type="ORF">AW10_01770</name>
</gene>
<accession>A0A011PUA9</accession>
<dbReference type="EMBL" id="JEMX01000030">
    <property type="protein sequence ID" value="EXI80627.1"/>
    <property type="molecule type" value="Genomic_DNA"/>
</dbReference>
<evidence type="ECO:0000313" key="1">
    <source>
        <dbReference type="EMBL" id="EXI80627.1"/>
    </source>
</evidence>
<evidence type="ECO:0000313" key="2">
    <source>
        <dbReference type="Proteomes" id="UP000021816"/>
    </source>
</evidence>
<name>A0A011PUA9_9PROT</name>
<sequence>MAIVRRLGKQILERDSRHTEVEGTYSVVRTDIGVFLQVDTYGSRSRQATGKKSQSIRFAPEAIEQLKRILNTEL</sequence>
<protein>
    <recommendedName>
        <fullName evidence="3">Methionyl-tRNA formyltransferase</fullName>
    </recommendedName>
</protein>
<dbReference type="Proteomes" id="UP000021816">
    <property type="component" value="Unassembled WGS sequence"/>
</dbReference>
<dbReference type="PATRIC" id="fig|1454003.3.peg.1825"/>
<reference evidence="1 2" key="1">
    <citation type="submission" date="2014-02" db="EMBL/GenBank/DDBJ databases">
        <title>Expanding our view of genomic diversity in Candidatus Accumulibacter clades.</title>
        <authorList>
            <person name="Skennerton C.T."/>
            <person name="Barr J.J."/>
            <person name="Slater F.R."/>
            <person name="Bond P.L."/>
            <person name="Tyson G.W."/>
        </authorList>
    </citation>
    <scope>NUCLEOTIDE SEQUENCE [LARGE SCALE GENOMIC DNA]</scope>
    <source>
        <strain evidence="2">BA-92</strain>
    </source>
</reference>
<proteinExistence type="predicted"/>
<evidence type="ECO:0008006" key="3">
    <source>
        <dbReference type="Google" id="ProtNLM"/>
    </source>
</evidence>
<comment type="caution">
    <text evidence="1">The sequence shown here is derived from an EMBL/GenBank/DDBJ whole genome shotgun (WGS) entry which is preliminary data.</text>
</comment>
<organism evidence="1 2">
    <name type="scientific">Candidatus Accumulibacter appositus</name>
    <dbReference type="NCBI Taxonomy" id="1454003"/>
    <lineage>
        <taxon>Bacteria</taxon>
        <taxon>Pseudomonadati</taxon>
        <taxon>Pseudomonadota</taxon>
        <taxon>Betaproteobacteria</taxon>
        <taxon>Candidatus Accumulibacter</taxon>
    </lineage>
</organism>